<dbReference type="InterPro" id="IPR036388">
    <property type="entry name" value="WH-like_DNA-bd_sf"/>
</dbReference>
<keyword evidence="3" id="KW-1185">Reference proteome</keyword>
<dbReference type="InterPro" id="IPR039422">
    <property type="entry name" value="MarR/SlyA-like"/>
</dbReference>
<dbReference type="PANTHER" id="PTHR33164:SF99">
    <property type="entry name" value="MARR FAMILY REGULATORY PROTEIN"/>
    <property type="match status" value="1"/>
</dbReference>
<dbReference type="InterPro" id="IPR000835">
    <property type="entry name" value="HTH_MarR-typ"/>
</dbReference>
<name>A0A8J3V4X1_9ACTN</name>
<dbReference type="SUPFAM" id="SSF46785">
    <property type="entry name" value="Winged helix' DNA-binding domain"/>
    <property type="match status" value="1"/>
</dbReference>
<sequence>MDAPRWLTEEEQEAWMALVSVLVRLPAALDRQLQRDAGISHFEYQVLAMLSTSPERTMRMSDLAETADGSLSRLSHVVSRLEKRGWIRRSPDPADGRYTLATLTEGGWDKVVASAPGHVEAVRDFVIDPLTKPQVRQLRDIGRRILNTVDPDGSCPGSPAGR</sequence>
<protein>
    <submittedName>
        <fullName evidence="2">MarR family transcriptional regulator</fullName>
    </submittedName>
</protein>
<proteinExistence type="predicted"/>
<dbReference type="SMART" id="SM00347">
    <property type="entry name" value="HTH_MARR"/>
    <property type="match status" value="1"/>
</dbReference>
<dbReference type="RefSeq" id="WP_203946324.1">
    <property type="nucleotide sequence ID" value="NZ_BOOR01000034.1"/>
</dbReference>
<organism evidence="2 3">
    <name type="scientific">Planotetraspora thailandica</name>
    <dbReference type="NCBI Taxonomy" id="487172"/>
    <lineage>
        <taxon>Bacteria</taxon>
        <taxon>Bacillati</taxon>
        <taxon>Actinomycetota</taxon>
        <taxon>Actinomycetes</taxon>
        <taxon>Streptosporangiales</taxon>
        <taxon>Streptosporangiaceae</taxon>
        <taxon>Planotetraspora</taxon>
    </lineage>
</organism>
<dbReference type="EMBL" id="BOOR01000034">
    <property type="protein sequence ID" value="GII56155.1"/>
    <property type="molecule type" value="Genomic_DNA"/>
</dbReference>
<dbReference type="PROSITE" id="PS50995">
    <property type="entry name" value="HTH_MARR_2"/>
    <property type="match status" value="1"/>
</dbReference>
<dbReference type="Pfam" id="PF01047">
    <property type="entry name" value="MarR"/>
    <property type="match status" value="1"/>
</dbReference>
<dbReference type="Proteomes" id="UP000605992">
    <property type="component" value="Unassembled WGS sequence"/>
</dbReference>
<dbReference type="GO" id="GO:0006950">
    <property type="term" value="P:response to stress"/>
    <property type="evidence" value="ECO:0007669"/>
    <property type="project" value="TreeGrafter"/>
</dbReference>
<dbReference type="GO" id="GO:0003700">
    <property type="term" value="F:DNA-binding transcription factor activity"/>
    <property type="evidence" value="ECO:0007669"/>
    <property type="project" value="InterPro"/>
</dbReference>
<evidence type="ECO:0000313" key="3">
    <source>
        <dbReference type="Proteomes" id="UP000605992"/>
    </source>
</evidence>
<accession>A0A8J3V4X1</accession>
<comment type="caution">
    <text evidence="2">The sequence shown here is derived from an EMBL/GenBank/DDBJ whole genome shotgun (WGS) entry which is preliminary data.</text>
</comment>
<dbReference type="InterPro" id="IPR036390">
    <property type="entry name" value="WH_DNA-bd_sf"/>
</dbReference>
<dbReference type="PANTHER" id="PTHR33164">
    <property type="entry name" value="TRANSCRIPTIONAL REGULATOR, MARR FAMILY"/>
    <property type="match status" value="1"/>
</dbReference>
<evidence type="ECO:0000259" key="1">
    <source>
        <dbReference type="PROSITE" id="PS50995"/>
    </source>
</evidence>
<feature type="domain" description="HTH marR-type" evidence="1">
    <location>
        <begin position="11"/>
        <end position="147"/>
    </location>
</feature>
<gene>
    <name evidence="2" type="ORF">Pth03_45440</name>
</gene>
<evidence type="ECO:0000313" key="2">
    <source>
        <dbReference type="EMBL" id="GII56155.1"/>
    </source>
</evidence>
<dbReference type="Gene3D" id="1.10.10.10">
    <property type="entry name" value="Winged helix-like DNA-binding domain superfamily/Winged helix DNA-binding domain"/>
    <property type="match status" value="1"/>
</dbReference>
<dbReference type="AlphaFoldDB" id="A0A8J3V4X1"/>
<reference evidence="2" key="1">
    <citation type="submission" date="2021-01" db="EMBL/GenBank/DDBJ databases">
        <title>Whole genome shotgun sequence of Planotetraspora thailandica NBRC 104271.</title>
        <authorList>
            <person name="Komaki H."/>
            <person name="Tamura T."/>
        </authorList>
    </citation>
    <scope>NUCLEOTIDE SEQUENCE</scope>
    <source>
        <strain evidence="2">NBRC 104271</strain>
    </source>
</reference>